<proteinExistence type="predicted"/>
<gene>
    <name evidence="3" type="ORF">M011DRAFT_489539</name>
</gene>
<accession>A0A6A6UZW5</accession>
<dbReference type="Proteomes" id="UP000799440">
    <property type="component" value="Unassembled WGS sequence"/>
</dbReference>
<feature type="chain" id="PRO_5025345399" evidence="2">
    <location>
        <begin position="27"/>
        <end position="871"/>
    </location>
</feature>
<evidence type="ECO:0000313" key="4">
    <source>
        <dbReference type="Proteomes" id="UP000799440"/>
    </source>
</evidence>
<feature type="region of interest" description="Disordered" evidence="1">
    <location>
        <begin position="52"/>
        <end position="91"/>
    </location>
</feature>
<name>A0A6A6UZW5_9PLEO</name>
<keyword evidence="2" id="KW-0732">Signal</keyword>
<dbReference type="OrthoDB" id="3642826at2759"/>
<evidence type="ECO:0000313" key="3">
    <source>
        <dbReference type="EMBL" id="KAF2743812.1"/>
    </source>
</evidence>
<dbReference type="EMBL" id="MU006594">
    <property type="protein sequence ID" value="KAF2743812.1"/>
    <property type="molecule type" value="Genomic_DNA"/>
</dbReference>
<sequence length="871" mass="89116">MSLRPRVVAPRLLVCCAFLLLPKAAPTPFPFQARGSPNATAQNWNTTVTSALPSSVGGTHVTAPATTPSPTWPPPYLPSQNGTTQAKNASATGNSTEAACTVYVPSASIDWWFEATYLWPVGTFFTVDSAAASGYGLNVSWNDTEVRLGNTPQTTPFDVTSALNEPAYTPTSEYDEFFSEWFTYPLDYTISPTAASTSVITRTAYAPLPTNNIVLEKDVGLYETDPALLPPATVDIMGANRTVFVATSTTPVIFFSAYEIESPVVVIANDGALTLSTVTQTYQLPEPYAYSQSIKAIHNSPVAQAPVPSDFLARIPHSSCAPGTLTGTVTVLVIVDLVYSHVMRQNPFRVHIEQSVLGFEDDTVVVQASKEPSDPFYTPRVEVTVEGFASSTVVQPAILQTPYPVPGNQGQGPPALPNAPEPTATTVGTIGLDPVVIGPSSVVVVGSQTLSSGSQITVGGNIVSLNPAGNSIAVGTITSSLPRVAVPGVPPPPPPPIITVGRSTLTPNAATQFSLAPGQTLTPGGQATLDGTVVSLAPSASFVVVGGSTQYLPPAPAATPPPVIVVGGSTFTQSSGSSFVIGSQTLRVGQPITVDSTVLSLGPSFVVINQATSTFAPPVVTPAITLGFSTIAANPAGAFVVSGQTLSLGGQAITVGSGTVLSLAAPNVVVVNGVSSTLAAPVNQITPPPIALGGAAFTALPGTGATFVISGQTLTPGGIITVSGTTVSLAPGATAVVIDGQTTYLTPTSPTTLPPILTIGDEIFLADARTTFIIDGQTLYPGGPAITVDGTTISLAPGATQLVVESMGRKSTTMLFPAATTEDATTRTDGPSAGGFPTGLAVETGQSGAERMQKQAWLTPVLVVMGMLVLH</sequence>
<reference evidence="3" key="1">
    <citation type="journal article" date="2020" name="Stud. Mycol.">
        <title>101 Dothideomycetes genomes: a test case for predicting lifestyles and emergence of pathogens.</title>
        <authorList>
            <person name="Haridas S."/>
            <person name="Albert R."/>
            <person name="Binder M."/>
            <person name="Bloem J."/>
            <person name="Labutti K."/>
            <person name="Salamov A."/>
            <person name="Andreopoulos B."/>
            <person name="Baker S."/>
            <person name="Barry K."/>
            <person name="Bills G."/>
            <person name="Bluhm B."/>
            <person name="Cannon C."/>
            <person name="Castanera R."/>
            <person name="Culley D."/>
            <person name="Daum C."/>
            <person name="Ezra D."/>
            <person name="Gonzalez J."/>
            <person name="Henrissat B."/>
            <person name="Kuo A."/>
            <person name="Liang C."/>
            <person name="Lipzen A."/>
            <person name="Lutzoni F."/>
            <person name="Magnuson J."/>
            <person name="Mondo S."/>
            <person name="Nolan M."/>
            <person name="Ohm R."/>
            <person name="Pangilinan J."/>
            <person name="Park H.-J."/>
            <person name="Ramirez L."/>
            <person name="Alfaro M."/>
            <person name="Sun H."/>
            <person name="Tritt A."/>
            <person name="Yoshinaga Y."/>
            <person name="Zwiers L.-H."/>
            <person name="Turgeon B."/>
            <person name="Goodwin S."/>
            <person name="Spatafora J."/>
            <person name="Crous P."/>
            <person name="Grigoriev I."/>
        </authorList>
    </citation>
    <scope>NUCLEOTIDE SEQUENCE</scope>
    <source>
        <strain evidence="3">CBS 119925</strain>
    </source>
</reference>
<feature type="compositionally biased region" description="Polar residues" evidence="1">
    <location>
        <begin position="78"/>
        <end position="91"/>
    </location>
</feature>
<organism evidence="3 4">
    <name type="scientific">Sporormia fimetaria CBS 119925</name>
    <dbReference type="NCBI Taxonomy" id="1340428"/>
    <lineage>
        <taxon>Eukaryota</taxon>
        <taxon>Fungi</taxon>
        <taxon>Dikarya</taxon>
        <taxon>Ascomycota</taxon>
        <taxon>Pezizomycotina</taxon>
        <taxon>Dothideomycetes</taxon>
        <taxon>Pleosporomycetidae</taxon>
        <taxon>Pleosporales</taxon>
        <taxon>Sporormiaceae</taxon>
        <taxon>Sporormia</taxon>
    </lineage>
</organism>
<evidence type="ECO:0000256" key="1">
    <source>
        <dbReference type="SAM" id="MobiDB-lite"/>
    </source>
</evidence>
<protein>
    <submittedName>
        <fullName evidence="3">Uncharacterized protein</fullName>
    </submittedName>
</protein>
<feature type="signal peptide" evidence="2">
    <location>
        <begin position="1"/>
        <end position="26"/>
    </location>
</feature>
<evidence type="ECO:0000256" key="2">
    <source>
        <dbReference type="SAM" id="SignalP"/>
    </source>
</evidence>
<dbReference type="AlphaFoldDB" id="A0A6A6UZW5"/>
<keyword evidence="4" id="KW-1185">Reference proteome</keyword>